<reference evidence="18 19" key="1">
    <citation type="submission" date="2018-10" db="EMBL/GenBank/DDBJ databases">
        <title>Tessaracoccus antarcticuss sp. nov., isolated from sediment.</title>
        <authorList>
            <person name="Zhou L.Y."/>
            <person name="Du Z.J."/>
        </authorList>
    </citation>
    <scope>NUCLEOTIDE SEQUENCE [LARGE SCALE GENOMIC DNA]</scope>
    <source>
        <strain evidence="18 19">JDX10</strain>
    </source>
</reference>
<evidence type="ECO:0000256" key="2">
    <source>
        <dbReference type="ARBA" id="ARBA00004651"/>
    </source>
</evidence>
<evidence type="ECO:0000313" key="19">
    <source>
        <dbReference type="Proteomes" id="UP000275256"/>
    </source>
</evidence>
<dbReference type="EMBL" id="REFW01000002">
    <property type="protein sequence ID" value="RMB60319.1"/>
    <property type="molecule type" value="Genomic_DNA"/>
</dbReference>
<evidence type="ECO:0000256" key="13">
    <source>
        <dbReference type="ARBA" id="ARBA00023136"/>
    </source>
</evidence>
<dbReference type="Gene3D" id="1.10.287.130">
    <property type="match status" value="1"/>
</dbReference>
<dbReference type="SUPFAM" id="SSF55874">
    <property type="entry name" value="ATPase domain of HSP90 chaperone/DNA topoisomerase II/histidine kinase"/>
    <property type="match status" value="1"/>
</dbReference>
<keyword evidence="15" id="KW-0732">Signal</keyword>
<comment type="subcellular location">
    <subcellularLocation>
        <location evidence="2">Cell membrane</location>
        <topology evidence="2">Multi-pass membrane protein</topology>
    </subcellularLocation>
</comment>
<dbReference type="PANTHER" id="PTHR43711">
    <property type="entry name" value="TWO-COMPONENT HISTIDINE KINASE"/>
    <property type="match status" value="1"/>
</dbReference>
<gene>
    <name evidence="18" type="ORF">EAX62_10070</name>
</gene>
<evidence type="ECO:0000256" key="7">
    <source>
        <dbReference type="ARBA" id="ARBA00022692"/>
    </source>
</evidence>
<keyword evidence="8" id="KW-0547">Nucleotide-binding</keyword>
<evidence type="ECO:0000256" key="8">
    <source>
        <dbReference type="ARBA" id="ARBA00022741"/>
    </source>
</evidence>
<evidence type="ECO:0000259" key="16">
    <source>
        <dbReference type="PROSITE" id="PS50109"/>
    </source>
</evidence>
<evidence type="ECO:0000256" key="4">
    <source>
        <dbReference type="ARBA" id="ARBA00022475"/>
    </source>
</evidence>
<evidence type="ECO:0000256" key="3">
    <source>
        <dbReference type="ARBA" id="ARBA00012438"/>
    </source>
</evidence>
<dbReference type="GO" id="GO:0005524">
    <property type="term" value="F:ATP binding"/>
    <property type="evidence" value="ECO:0007669"/>
    <property type="project" value="UniProtKB-KW"/>
</dbReference>
<keyword evidence="6" id="KW-0808">Transferase</keyword>
<dbReference type="InterPro" id="IPR003660">
    <property type="entry name" value="HAMP_dom"/>
</dbReference>
<dbReference type="SMART" id="SM00304">
    <property type="entry name" value="HAMP"/>
    <property type="match status" value="1"/>
</dbReference>
<dbReference type="PANTHER" id="PTHR43711:SF1">
    <property type="entry name" value="HISTIDINE KINASE 1"/>
    <property type="match status" value="1"/>
</dbReference>
<keyword evidence="12" id="KW-0902">Two-component regulatory system</keyword>
<evidence type="ECO:0000256" key="11">
    <source>
        <dbReference type="ARBA" id="ARBA00022989"/>
    </source>
</evidence>
<dbReference type="InterPro" id="IPR003661">
    <property type="entry name" value="HisK_dim/P_dom"/>
</dbReference>
<dbReference type="InterPro" id="IPR036890">
    <property type="entry name" value="HATPase_C_sf"/>
</dbReference>
<dbReference type="PROSITE" id="PS50885">
    <property type="entry name" value="HAMP"/>
    <property type="match status" value="1"/>
</dbReference>
<dbReference type="InterPro" id="IPR036097">
    <property type="entry name" value="HisK_dim/P_sf"/>
</dbReference>
<dbReference type="SMART" id="SM00388">
    <property type="entry name" value="HisKA"/>
    <property type="match status" value="1"/>
</dbReference>
<dbReference type="InterPro" id="IPR047669">
    <property type="entry name" value="MtrAB_MtrB"/>
</dbReference>
<dbReference type="InterPro" id="IPR050736">
    <property type="entry name" value="Sensor_HK_Regulatory"/>
</dbReference>
<evidence type="ECO:0000259" key="17">
    <source>
        <dbReference type="PROSITE" id="PS50885"/>
    </source>
</evidence>
<dbReference type="EC" id="2.7.13.3" evidence="3"/>
<dbReference type="SMART" id="SM00387">
    <property type="entry name" value="HATPase_c"/>
    <property type="match status" value="1"/>
</dbReference>
<evidence type="ECO:0000256" key="9">
    <source>
        <dbReference type="ARBA" id="ARBA00022777"/>
    </source>
</evidence>
<evidence type="ECO:0000256" key="6">
    <source>
        <dbReference type="ARBA" id="ARBA00022679"/>
    </source>
</evidence>
<dbReference type="Proteomes" id="UP000275256">
    <property type="component" value="Unassembled WGS sequence"/>
</dbReference>
<keyword evidence="9 18" id="KW-0418">Kinase</keyword>
<organism evidence="18 19">
    <name type="scientific">Tessaracoccus antarcticus</name>
    <dbReference type="NCBI Taxonomy" id="2479848"/>
    <lineage>
        <taxon>Bacteria</taxon>
        <taxon>Bacillati</taxon>
        <taxon>Actinomycetota</taxon>
        <taxon>Actinomycetes</taxon>
        <taxon>Propionibacteriales</taxon>
        <taxon>Propionibacteriaceae</taxon>
        <taxon>Tessaracoccus</taxon>
    </lineage>
</organism>
<dbReference type="CDD" id="cd06225">
    <property type="entry name" value="HAMP"/>
    <property type="match status" value="1"/>
</dbReference>
<dbReference type="Pfam" id="PF00512">
    <property type="entry name" value="HisKA"/>
    <property type="match status" value="1"/>
</dbReference>
<dbReference type="SUPFAM" id="SSF158472">
    <property type="entry name" value="HAMP domain-like"/>
    <property type="match status" value="1"/>
</dbReference>
<feature type="signal peptide" evidence="15">
    <location>
        <begin position="1"/>
        <end position="21"/>
    </location>
</feature>
<dbReference type="InterPro" id="IPR004358">
    <property type="entry name" value="Sig_transdc_His_kin-like_C"/>
</dbReference>
<name>A0A3M0GGQ2_9ACTN</name>
<dbReference type="InterPro" id="IPR005467">
    <property type="entry name" value="His_kinase_dom"/>
</dbReference>
<evidence type="ECO:0000256" key="15">
    <source>
        <dbReference type="SAM" id="SignalP"/>
    </source>
</evidence>
<protein>
    <recommendedName>
        <fullName evidence="14">Sensor histidine kinase MtrB</fullName>
        <ecNumber evidence="3">2.7.13.3</ecNumber>
    </recommendedName>
</protein>
<dbReference type="OrthoDB" id="9786919at2"/>
<dbReference type="InterPro" id="IPR003594">
    <property type="entry name" value="HATPase_dom"/>
</dbReference>
<evidence type="ECO:0000256" key="1">
    <source>
        <dbReference type="ARBA" id="ARBA00000085"/>
    </source>
</evidence>
<proteinExistence type="predicted"/>
<feature type="domain" description="HAMP" evidence="17">
    <location>
        <begin position="185"/>
        <end position="237"/>
    </location>
</feature>
<sequence length="490" mass="53613">MAASFLVLVLAGLLLMQQARNSIVETKRNASITEASGIHTFMANQLRLPESRSIAVYEQLNSLAEQAQEQSGQYKVIIEGPAGAILSGGITWESVPESLQSRVNGSDDMFATPTEVLFADPTLPPEPGWAVGTNLVDSSGERFPVYYIFPMTNEVATLKSLQRAVISTGLALLGALTAIAYLVTVQVVRPVRKASQTAQRLAAGNLEERMRVRGTDDIASLAVSMNDMAEDLAERIRELESLSLVQRRFVGDVSHELRTPMTTIRMGADVLYEARDEFEPQSRRTVELMSTQIDRFDSLLADLLEISRFDAGAAVLSLDEVDLVSLVESEVEAQHSFAQKQGIELRIHHDGPATAQMDSRRIRRILRNLLTNAIEHGEGRPIEVTVASDAHAVAVAVRDRGVGFQASESGLVFGRFWRADPSRNRVVGGTGLGLAIALEDARLHKGWLTAWGRPGRGAQFRLTIPRDPGHPLISSPLPVIPTDVESRRRT</sequence>
<evidence type="ECO:0000256" key="5">
    <source>
        <dbReference type="ARBA" id="ARBA00022553"/>
    </source>
</evidence>
<keyword evidence="10" id="KW-0067">ATP-binding</keyword>
<dbReference type="FunFam" id="3.30.565.10:FF:000013">
    <property type="entry name" value="Two-component sensor histidine kinase"/>
    <property type="match status" value="1"/>
</dbReference>
<dbReference type="Gene3D" id="3.30.565.10">
    <property type="entry name" value="Histidine kinase-like ATPase, C-terminal domain"/>
    <property type="match status" value="1"/>
</dbReference>
<dbReference type="FunFam" id="1.10.287.130:FF:000010">
    <property type="entry name" value="Two-component sensor histidine kinase"/>
    <property type="match status" value="1"/>
</dbReference>
<dbReference type="PRINTS" id="PR00344">
    <property type="entry name" value="BCTRLSENSOR"/>
</dbReference>
<dbReference type="NCBIfam" id="NF040691">
    <property type="entry name" value="MtrAB_MtrB"/>
    <property type="match status" value="1"/>
</dbReference>
<dbReference type="GO" id="GO:0005886">
    <property type="term" value="C:plasma membrane"/>
    <property type="evidence" value="ECO:0007669"/>
    <property type="project" value="UniProtKB-SubCell"/>
</dbReference>
<keyword evidence="13" id="KW-0472">Membrane</keyword>
<dbReference type="SUPFAM" id="SSF47384">
    <property type="entry name" value="Homodimeric domain of signal transducing histidine kinase"/>
    <property type="match status" value="1"/>
</dbReference>
<evidence type="ECO:0000256" key="10">
    <source>
        <dbReference type="ARBA" id="ARBA00022840"/>
    </source>
</evidence>
<keyword evidence="7" id="KW-0812">Transmembrane</keyword>
<comment type="caution">
    <text evidence="18">The sequence shown here is derived from an EMBL/GenBank/DDBJ whole genome shotgun (WGS) entry which is preliminary data.</text>
</comment>
<keyword evidence="5" id="KW-0597">Phosphoprotein</keyword>
<dbReference type="Pfam" id="PF02518">
    <property type="entry name" value="HATPase_c"/>
    <property type="match status" value="1"/>
</dbReference>
<dbReference type="AlphaFoldDB" id="A0A3M0GGQ2"/>
<comment type="catalytic activity">
    <reaction evidence="1">
        <text>ATP + protein L-histidine = ADP + protein N-phospho-L-histidine.</text>
        <dbReference type="EC" id="2.7.13.3"/>
    </reaction>
</comment>
<dbReference type="GO" id="GO:0000155">
    <property type="term" value="F:phosphorelay sensor kinase activity"/>
    <property type="evidence" value="ECO:0007669"/>
    <property type="project" value="InterPro"/>
</dbReference>
<dbReference type="CDD" id="cd00082">
    <property type="entry name" value="HisKA"/>
    <property type="match status" value="1"/>
</dbReference>
<dbReference type="PROSITE" id="PS50109">
    <property type="entry name" value="HIS_KIN"/>
    <property type="match status" value="1"/>
</dbReference>
<accession>A0A3M0GGQ2</accession>
<keyword evidence="4" id="KW-1003">Cell membrane</keyword>
<dbReference type="Gene3D" id="6.10.340.10">
    <property type="match status" value="1"/>
</dbReference>
<keyword evidence="11" id="KW-1133">Transmembrane helix</keyword>
<dbReference type="Pfam" id="PF00672">
    <property type="entry name" value="HAMP"/>
    <property type="match status" value="1"/>
</dbReference>
<evidence type="ECO:0000256" key="14">
    <source>
        <dbReference type="ARBA" id="ARBA00035305"/>
    </source>
</evidence>
<evidence type="ECO:0000313" key="18">
    <source>
        <dbReference type="EMBL" id="RMB60319.1"/>
    </source>
</evidence>
<feature type="domain" description="Histidine kinase" evidence="16">
    <location>
        <begin position="252"/>
        <end position="468"/>
    </location>
</feature>
<keyword evidence="19" id="KW-1185">Reference proteome</keyword>
<evidence type="ECO:0000256" key="12">
    <source>
        <dbReference type="ARBA" id="ARBA00023012"/>
    </source>
</evidence>
<feature type="chain" id="PRO_5018266365" description="Sensor histidine kinase MtrB" evidence="15">
    <location>
        <begin position="22"/>
        <end position="490"/>
    </location>
</feature>